<evidence type="ECO:0000256" key="3">
    <source>
        <dbReference type="ARBA" id="ARBA00012757"/>
    </source>
</evidence>
<feature type="domain" description="Glycoside hydrolase family 65 N-terminal" evidence="9">
    <location>
        <begin position="50"/>
        <end position="314"/>
    </location>
</feature>
<dbReference type="FunFam" id="1.50.10.10:FF:000032">
    <property type="entry name" value="Vacuolar acid trehalase"/>
    <property type="match status" value="1"/>
</dbReference>
<comment type="similarity">
    <text evidence="2">Belongs to the glycosyl hydrolase 65 family.</text>
</comment>
<feature type="chain" id="PRO_5025627472" description="alpha,alpha-trehalase" evidence="7">
    <location>
        <begin position="24"/>
        <end position="1080"/>
    </location>
</feature>
<evidence type="ECO:0000259" key="9">
    <source>
        <dbReference type="Pfam" id="PF03636"/>
    </source>
</evidence>
<dbReference type="PANTHER" id="PTHR11051">
    <property type="entry name" value="GLYCOSYL HYDROLASE-RELATED"/>
    <property type="match status" value="1"/>
</dbReference>
<dbReference type="GO" id="GO:0005993">
    <property type="term" value="P:trehalose catabolic process"/>
    <property type="evidence" value="ECO:0007669"/>
    <property type="project" value="TreeGrafter"/>
</dbReference>
<dbReference type="AlphaFoldDB" id="A0A6A6FZW1"/>
<dbReference type="SUPFAM" id="SSF48208">
    <property type="entry name" value="Six-hairpin glycosidases"/>
    <property type="match status" value="1"/>
</dbReference>
<feature type="signal peptide" evidence="7">
    <location>
        <begin position="1"/>
        <end position="23"/>
    </location>
</feature>
<feature type="compositionally biased region" description="Gly residues" evidence="6">
    <location>
        <begin position="1031"/>
        <end position="1055"/>
    </location>
</feature>
<feature type="domain" description="Glycoside hydrolase family 65 central catalytic" evidence="8">
    <location>
        <begin position="399"/>
        <end position="578"/>
    </location>
</feature>
<evidence type="ECO:0000259" key="8">
    <source>
        <dbReference type="Pfam" id="PF03632"/>
    </source>
</evidence>
<evidence type="ECO:0000313" key="10">
    <source>
        <dbReference type="EMBL" id="KAF2219016.1"/>
    </source>
</evidence>
<evidence type="ECO:0000313" key="11">
    <source>
        <dbReference type="Proteomes" id="UP000799538"/>
    </source>
</evidence>
<dbReference type="EMBL" id="ML992522">
    <property type="protein sequence ID" value="KAF2219016.1"/>
    <property type="molecule type" value="Genomic_DNA"/>
</dbReference>
<dbReference type="InterPro" id="IPR011013">
    <property type="entry name" value="Gal_mutarotase_sf_dom"/>
</dbReference>
<dbReference type="SUPFAM" id="SSF74650">
    <property type="entry name" value="Galactose mutarotase-like"/>
    <property type="match status" value="1"/>
</dbReference>
<dbReference type="OrthoDB" id="200349at2759"/>
<dbReference type="Pfam" id="PF03636">
    <property type="entry name" value="Glyco_hydro_65N"/>
    <property type="match status" value="1"/>
</dbReference>
<comment type="catalytic activity">
    <reaction evidence="1">
        <text>alpha,alpha-trehalose + H2O = alpha-D-glucose + beta-D-glucose</text>
        <dbReference type="Rhea" id="RHEA:32675"/>
        <dbReference type="ChEBI" id="CHEBI:15377"/>
        <dbReference type="ChEBI" id="CHEBI:15903"/>
        <dbReference type="ChEBI" id="CHEBI:16551"/>
        <dbReference type="ChEBI" id="CHEBI:17925"/>
        <dbReference type="EC" id="3.2.1.28"/>
    </reaction>
</comment>
<dbReference type="InterPro" id="IPR008928">
    <property type="entry name" value="6-hairpin_glycosidase_sf"/>
</dbReference>
<organism evidence="10 11">
    <name type="scientific">Elsinoe ampelina</name>
    <dbReference type="NCBI Taxonomy" id="302913"/>
    <lineage>
        <taxon>Eukaryota</taxon>
        <taxon>Fungi</taxon>
        <taxon>Dikarya</taxon>
        <taxon>Ascomycota</taxon>
        <taxon>Pezizomycotina</taxon>
        <taxon>Dothideomycetes</taxon>
        <taxon>Dothideomycetidae</taxon>
        <taxon>Myriangiales</taxon>
        <taxon>Elsinoaceae</taxon>
        <taxon>Elsinoe</taxon>
    </lineage>
</organism>
<keyword evidence="7" id="KW-0732">Signal</keyword>
<protein>
    <recommendedName>
        <fullName evidence="3">alpha,alpha-trehalase</fullName>
        <ecNumber evidence="3">3.2.1.28</ecNumber>
    </recommendedName>
</protein>
<sequence length="1080" mass="115578">MASLRLAATSLLGLSLFVGSSTAQDDFSITSEYTTWDNDNWILSTNRLIQGQYQSRAPIGNGYIGCGLAAAGPFFEADVNLTQPDGGNLPINGWPLDNPRQTFCTVAGFFNSQANTTRTNFPENLLNGGESVIAGIPNWPNLHLQIGDAVLDATVDAATVSNFSSTRSLKNGLQTWSYSWAPANGVNVSINYDMFVDRSNPNLAVIRLTASSASDLNATVIDNLDGRGAVRSNGGQRGELNDSNTIFTSVSPNWLGDITAWIYSTLEGDGLGQREDTSNIRYVNESTWRQSFPLSLTANTPVVVTKYVGIASSDGFEDPQEVARSASLEAANSTFDALFQSSSAAWEELMDDDLIDDYALPDGSLPEDDNVLNMHIISKANAHYLLQNTLPSNLSDLAKWSISVGGLGSDSYAGLVFWDADIFMAPGLSISHPQYAFQIPNYRVQLSEQAGRNAEQYGYSEGSILYPWTSGRFGNCTGTGPCADYQYHLNSDIFLNNLLYWRITGDDQWFRDQAVPINDGILQAFAQLVYYNETVQGFSIRNLTDPDEYANQVPDGAFTLASIAKIIEFAEGYSDQFNLSYPTNYSDIASNPALPFAESGVLSEYRGANNTAVIKQNAVDLINYPFDYSSENYTEEDKLTSLNYYTNLQSPDGPAMTYSLYSISANALSPSGCAAYTYALAGFQPYTRAPWYQFSEQQVDDFDTNGGTNPAFPFMTGHGGWHQVGPMGWLGARGVEEQLILNPALPPQIDYVSLRTIIFGGAGLKATMNATHTNITRVDASRYLPTNSTDRYANQPMLFTLGFSLSTGTNLTISLGDTLTLPNRQYSLNTTSAGNILQCLPASTTTTTLPGQYPLAAIDGSSSTRWQPTTQNASTMTVSLSSRGPYQPLLGVSFDWGARPPLAARISIFNATSPTTTDSVPITSATLNITVSEPYDPATVAIIQPYVGNQSFFSFPQAVWSGDYVSLTVEGCQAEGEEGPTVGEWSLYGVEGGGALEEARGGTITVGGRRVGVSVQEVSTTTVEGVPGDVAGEGLGSGAGGQGGQGGGTGGGSSEGGAAKGMVGLGWMVWAVVVGLGMVV</sequence>
<dbReference type="PANTHER" id="PTHR11051:SF8">
    <property type="entry name" value="PROTEIN-GLUCOSYLGALACTOSYLHYDROXYLYSINE GLUCOSIDASE"/>
    <property type="match status" value="1"/>
</dbReference>
<dbReference type="InterPro" id="IPR005195">
    <property type="entry name" value="Glyco_hydro_65_M"/>
</dbReference>
<accession>A0A6A6FZW1</accession>
<dbReference type="GO" id="GO:0004555">
    <property type="term" value="F:alpha,alpha-trehalase activity"/>
    <property type="evidence" value="ECO:0007669"/>
    <property type="project" value="UniProtKB-EC"/>
</dbReference>
<evidence type="ECO:0000256" key="2">
    <source>
        <dbReference type="ARBA" id="ARBA00006768"/>
    </source>
</evidence>
<feature type="region of interest" description="Disordered" evidence="6">
    <location>
        <begin position="1024"/>
        <end position="1055"/>
    </location>
</feature>
<dbReference type="Gene3D" id="2.70.98.40">
    <property type="entry name" value="Glycoside hydrolase, family 65, N-terminal domain"/>
    <property type="match status" value="1"/>
</dbReference>
<dbReference type="Pfam" id="PF03632">
    <property type="entry name" value="Glyco_hydro_65m"/>
    <property type="match status" value="1"/>
</dbReference>
<keyword evidence="4 10" id="KW-0378">Hydrolase</keyword>
<proteinExistence type="inferred from homology"/>
<reference evidence="11" key="1">
    <citation type="journal article" date="2020" name="Stud. Mycol.">
        <title>101 Dothideomycetes genomes: A test case for predicting lifestyles and emergence of pathogens.</title>
        <authorList>
            <person name="Haridas S."/>
            <person name="Albert R."/>
            <person name="Binder M."/>
            <person name="Bloem J."/>
            <person name="LaButti K."/>
            <person name="Salamov A."/>
            <person name="Andreopoulos B."/>
            <person name="Baker S."/>
            <person name="Barry K."/>
            <person name="Bills G."/>
            <person name="Bluhm B."/>
            <person name="Cannon C."/>
            <person name="Castanera R."/>
            <person name="Culley D."/>
            <person name="Daum C."/>
            <person name="Ezra D."/>
            <person name="Gonzalez J."/>
            <person name="Henrissat B."/>
            <person name="Kuo A."/>
            <person name="Liang C."/>
            <person name="Lipzen A."/>
            <person name="Lutzoni F."/>
            <person name="Magnuson J."/>
            <person name="Mondo S."/>
            <person name="Nolan M."/>
            <person name="Ohm R."/>
            <person name="Pangilinan J."/>
            <person name="Park H.-J."/>
            <person name="Ramirez L."/>
            <person name="Alfaro M."/>
            <person name="Sun H."/>
            <person name="Tritt A."/>
            <person name="Yoshinaga Y."/>
            <person name="Zwiers L.-H."/>
            <person name="Turgeon B."/>
            <person name="Goodwin S."/>
            <person name="Spatafora J."/>
            <person name="Crous P."/>
            <person name="Grigoriev I."/>
        </authorList>
    </citation>
    <scope>NUCLEOTIDE SEQUENCE [LARGE SCALE GENOMIC DNA]</scope>
    <source>
        <strain evidence="11">CECT 20119</strain>
    </source>
</reference>
<keyword evidence="5" id="KW-0325">Glycoprotein</keyword>
<dbReference type="Gene3D" id="1.50.10.10">
    <property type="match status" value="1"/>
</dbReference>
<dbReference type="InterPro" id="IPR005196">
    <property type="entry name" value="Glyco_hydro_65_N"/>
</dbReference>
<dbReference type="GO" id="GO:0030246">
    <property type="term" value="F:carbohydrate binding"/>
    <property type="evidence" value="ECO:0007669"/>
    <property type="project" value="InterPro"/>
</dbReference>
<evidence type="ECO:0000256" key="5">
    <source>
        <dbReference type="ARBA" id="ARBA00023180"/>
    </source>
</evidence>
<dbReference type="EC" id="3.2.1.28" evidence="3"/>
<evidence type="ECO:0000256" key="6">
    <source>
        <dbReference type="SAM" id="MobiDB-lite"/>
    </source>
</evidence>
<dbReference type="GO" id="GO:0009277">
    <property type="term" value="C:fungal-type cell wall"/>
    <property type="evidence" value="ECO:0007669"/>
    <property type="project" value="TreeGrafter"/>
</dbReference>
<evidence type="ECO:0000256" key="7">
    <source>
        <dbReference type="SAM" id="SignalP"/>
    </source>
</evidence>
<gene>
    <name evidence="10" type="ORF">BDZ85DRAFT_306852</name>
</gene>
<name>A0A6A6FZW1_9PEZI</name>
<dbReference type="InterPro" id="IPR037018">
    <property type="entry name" value="GH65_N"/>
</dbReference>
<dbReference type="InterPro" id="IPR012341">
    <property type="entry name" value="6hp_glycosidase-like_sf"/>
</dbReference>
<evidence type="ECO:0000256" key="4">
    <source>
        <dbReference type="ARBA" id="ARBA00022801"/>
    </source>
</evidence>
<keyword evidence="11" id="KW-1185">Reference proteome</keyword>
<evidence type="ECO:0000256" key="1">
    <source>
        <dbReference type="ARBA" id="ARBA00001576"/>
    </source>
</evidence>
<dbReference type="Proteomes" id="UP000799538">
    <property type="component" value="Unassembled WGS sequence"/>
</dbReference>